<reference evidence="2 3" key="1">
    <citation type="journal article" date="2010" name="Science">
        <title>Genomic comparison of the ants Camponotus floridanus and Harpegnathos saltator.</title>
        <authorList>
            <person name="Bonasio R."/>
            <person name="Zhang G."/>
            <person name="Ye C."/>
            <person name="Mutti N.S."/>
            <person name="Fang X."/>
            <person name="Qin N."/>
            <person name="Donahue G."/>
            <person name="Yang P."/>
            <person name="Li Q."/>
            <person name="Li C."/>
            <person name="Zhang P."/>
            <person name="Huang Z."/>
            <person name="Berger S.L."/>
            <person name="Reinberg D."/>
            <person name="Wang J."/>
            <person name="Liebig J."/>
        </authorList>
    </citation>
    <scope>NUCLEOTIDE SEQUENCE [LARGE SCALE GENOMIC DNA]</scope>
    <source>
        <strain evidence="2 3">R22 G/1</strain>
    </source>
</reference>
<dbReference type="EMBL" id="GL451657">
    <property type="protein sequence ID" value="EFN78815.1"/>
    <property type="molecule type" value="Genomic_DNA"/>
</dbReference>
<sequence>MEIRHHYELRSKNKSHLHNLMISNQKELNLEMMEHCYDIKNKNYKRFCKSGEVTNSKRIRRSNKIHKKNMKVIESNKERSMTGDIMDEQNTKSVS</sequence>
<dbReference type="STRING" id="610380.E2BZQ3"/>
<accession>E2BZQ3</accession>
<evidence type="ECO:0000313" key="3">
    <source>
        <dbReference type="Proteomes" id="UP000008237"/>
    </source>
</evidence>
<evidence type="ECO:0000256" key="1">
    <source>
        <dbReference type="SAM" id="MobiDB-lite"/>
    </source>
</evidence>
<keyword evidence="3" id="KW-1185">Reference proteome</keyword>
<feature type="region of interest" description="Disordered" evidence="1">
    <location>
        <begin position="70"/>
        <end position="95"/>
    </location>
</feature>
<evidence type="ECO:0000313" key="2">
    <source>
        <dbReference type="EMBL" id="EFN78815.1"/>
    </source>
</evidence>
<dbReference type="Proteomes" id="UP000008237">
    <property type="component" value="Unassembled WGS sequence"/>
</dbReference>
<dbReference type="AlphaFoldDB" id="E2BZQ3"/>
<protein>
    <submittedName>
        <fullName evidence="2">Uncharacterized protein</fullName>
    </submittedName>
</protein>
<gene>
    <name evidence="2" type="ORF">EAI_04305</name>
</gene>
<organism evidence="3">
    <name type="scientific">Harpegnathos saltator</name>
    <name type="common">Jerdon's jumping ant</name>
    <dbReference type="NCBI Taxonomy" id="610380"/>
    <lineage>
        <taxon>Eukaryota</taxon>
        <taxon>Metazoa</taxon>
        <taxon>Ecdysozoa</taxon>
        <taxon>Arthropoda</taxon>
        <taxon>Hexapoda</taxon>
        <taxon>Insecta</taxon>
        <taxon>Pterygota</taxon>
        <taxon>Neoptera</taxon>
        <taxon>Endopterygota</taxon>
        <taxon>Hymenoptera</taxon>
        <taxon>Apocrita</taxon>
        <taxon>Aculeata</taxon>
        <taxon>Formicoidea</taxon>
        <taxon>Formicidae</taxon>
        <taxon>Ponerinae</taxon>
        <taxon>Ponerini</taxon>
        <taxon>Harpegnathos</taxon>
    </lineage>
</organism>
<proteinExistence type="predicted"/>
<dbReference type="InParanoid" id="E2BZQ3"/>
<name>E2BZQ3_HARSA</name>